<feature type="region of interest" description="Disordered" evidence="10">
    <location>
        <begin position="1"/>
        <end position="20"/>
    </location>
</feature>
<keyword evidence="7 9" id="KW-0539">Nucleus</keyword>
<keyword evidence="6 9" id="KW-0804">Transcription</keyword>
<dbReference type="InterPro" id="IPR015300">
    <property type="entry name" value="DNA-bd_pseudobarrel_sf"/>
</dbReference>
<feature type="compositionally biased region" description="Pro residues" evidence="10">
    <location>
        <begin position="1"/>
        <end position="13"/>
    </location>
</feature>
<feature type="compositionally biased region" description="Polar residues" evidence="10">
    <location>
        <begin position="379"/>
        <end position="390"/>
    </location>
</feature>
<dbReference type="PROSITE" id="PS50863">
    <property type="entry name" value="B3"/>
    <property type="match status" value="1"/>
</dbReference>
<reference evidence="13" key="1">
    <citation type="journal article" date="2012" name="Nat. Biotechnol.">
        <title>Reference genome sequence of the model plant Setaria.</title>
        <authorList>
            <person name="Bennetzen J.L."/>
            <person name="Schmutz J."/>
            <person name="Wang H."/>
            <person name="Percifield R."/>
            <person name="Hawkins J."/>
            <person name="Pontaroli A.C."/>
            <person name="Estep M."/>
            <person name="Feng L."/>
            <person name="Vaughn J.N."/>
            <person name="Grimwood J."/>
            <person name="Jenkins J."/>
            <person name="Barry K."/>
            <person name="Lindquist E."/>
            <person name="Hellsten U."/>
            <person name="Deshpande S."/>
            <person name="Wang X."/>
            <person name="Wu X."/>
            <person name="Mitros T."/>
            <person name="Triplett J."/>
            <person name="Yang X."/>
            <person name="Ye C.Y."/>
            <person name="Mauro-Herrera M."/>
            <person name="Wang L."/>
            <person name="Li P."/>
            <person name="Sharma M."/>
            <person name="Sharma R."/>
            <person name="Ronald P.C."/>
            <person name="Panaud O."/>
            <person name="Kellogg E.A."/>
            <person name="Brutnell T.P."/>
            <person name="Doust A.N."/>
            <person name="Tuskan G.A."/>
            <person name="Rokhsar D."/>
            <person name="Devos K.M."/>
        </authorList>
    </citation>
    <scope>NUCLEOTIDE SEQUENCE [LARGE SCALE GENOMIC DNA]</scope>
    <source>
        <strain evidence="13">cv. Yugu1</strain>
    </source>
</reference>
<dbReference type="GO" id="GO:0005634">
    <property type="term" value="C:nucleus"/>
    <property type="evidence" value="ECO:0007669"/>
    <property type="project" value="UniProtKB-SubCell"/>
</dbReference>
<accession>K3XEU8</accession>
<dbReference type="Gene3D" id="2.40.330.10">
    <property type="entry name" value="DNA-binding pseudobarrel domain"/>
    <property type="match status" value="1"/>
</dbReference>
<comment type="subunit">
    <text evidence="9">Homodimers and heterodimers.</text>
</comment>
<feature type="region of interest" description="Disordered" evidence="10">
    <location>
        <begin position="348"/>
        <end position="390"/>
    </location>
</feature>
<comment type="subcellular location">
    <subcellularLocation>
        <location evidence="2 9">Nucleus</location>
    </subcellularLocation>
</comment>
<evidence type="ECO:0000256" key="7">
    <source>
        <dbReference type="ARBA" id="ARBA00023242"/>
    </source>
</evidence>
<gene>
    <name evidence="12" type="primary">LOC101758683</name>
</gene>
<evidence type="ECO:0000313" key="13">
    <source>
        <dbReference type="Proteomes" id="UP000004995"/>
    </source>
</evidence>
<evidence type="ECO:0000256" key="8">
    <source>
        <dbReference type="ARBA" id="ARBA00023294"/>
    </source>
</evidence>
<dbReference type="EnsemblPlants" id="KQL08437">
    <property type="protein sequence ID" value="KQL08437"/>
    <property type="gene ID" value="SETIT_000340mg"/>
</dbReference>
<dbReference type="SMART" id="SM01019">
    <property type="entry name" value="B3"/>
    <property type="match status" value="1"/>
</dbReference>
<comment type="function">
    <text evidence="1 9">Auxin response factors (ARFs) are transcriptional factors that bind specifically to the DNA sequence 5'-TGTCTC-3' found in the auxin-responsive promoter elements (AuxREs).</text>
</comment>
<keyword evidence="13" id="KW-1185">Reference proteome</keyword>
<evidence type="ECO:0000259" key="11">
    <source>
        <dbReference type="PROSITE" id="PS50863"/>
    </source>
</evidence>
<dbReference type="FunFam" id="2.30.30.1040:FF:000001">
    <property type="entry name" value="Auxin response factor"/>
    <property type="match status" value="1"/>
</dbReference>
<dbReference type="GO" id="GO:0006355">
    <property type="term" value="P:regulation of DNA-templated transcription"/>
    <property type="evidence" value="ECO:0007669"/>
    <property type="project" value="InterPro"/>
</dbReference>
<feature type="domain" description="TF-B3" evidence="11">
    <location>
        <begin position="129"/>
        <end position="231"/>
    </location>
</feature>
<proteinExistence type="inferred from homology"/>
<evidence type="ECO:0000256" key="6">
    <source>
        <dbReference type="ARBA" id="ARBA00023163"/>
    </source>
</evidence>
<dbReference type="ExpressionAtlas" id="K3XEU8">
    <property type="expression patterns" value="baseline"/>
</dbReference>
<dbReference type="Pfam" id="PF02362">
    <property type="entry name" value="B3"/>
    <property type="match status" value="1"/>
</dbReference>
<evidence type="ECO:0000256" key="1">
    <source>
        <dbReference type="ARBA" id="ARBA00003182"/>
    </source>
</evidence>
<organism evidence="12 13">
    <name type="scientific">Setaria italica</name>
    <name type="common">Foxtail millet</name>
    <name type="synonym">Panicum italicum</name>
    <dbReference type="NCBI Taxonomy" id="4555"/>
    <lineage>
        <taxon>Eukaryota</taxon>
        <taxon>Viridiplantae</taxon>
        <taxon>Streptophyta</taxon>
        <taxon>Embryophyta</taxon>
        <taxon>Tracheophyta</taxon>
        <taxon>Spermatophyta</taxon>
        <taxon>Magnoliopsida</taxon>
        <taxon>Liliopsida</taxon>
        <taxon>Poales</taxon>
        <taxon>Poaceae</taxon>
        <taxon>PACMAD clade</taxon>
        <taxon>Panicoideae</taxon>
        <taxon>Panicodae</taxon>
        <taxon>Paniceae</taxon>
        <taxon>Cenchrinae</taxon>
        <taxon>Setaria</taxon>
    </lineage>
</organism>
<dbReference type="InterPro" id="IPR003340">
    <property type="entry name" value="B3_DNA-bd"/>
</dbReference>
<evidence type="ECO:0000256" key="3">
    <source>
        <dbReference type="ARBA" id="ARBA00007853"/>
    </source>
</evidence>
<dbReference type="GO" id="GO:0003677">
    <property type="term" value="F:DNA binding"/>
    <property type="evidence" value="ECO:0007669"/>
    <property type="project" value="UniProtKB-KW"/>
</dbReference>
<evidence type="ECO:0000256" key="4">
    <source>
        <dbReference type="ARBA" id="ARBA00023015"/>
    </source>
</evidence>
<dbReference type="FunFam" id="2.40.330.10:FF:000001">
    <property type="entry name" value="Auxin response factor"/>
    <property type="match status" value="1"/>
</dbReference>
<dbReference type="EMBL" id="AGNK02003444">
    <property type="status" value="NOT_ANNOTATED_CDS"/>
    <property type="molecule type" value="Genomic_DNA"/>
</dbReference>
<evidence type="ECO:0000256" key="2">
    <source>
        <dbReference type="ARBA" id="ARBA00004123"/>
    </source>
</evidence>
<dbReference type="AlphaFoldDB" id="K3XEU8"/>
<dbReference type="GO" id="GO:0009734">
    <property type="term" value="P:auxin-activated signaling pathway"/>
    <property type="evidence" value="ECO:0007669"/>
    <property type="project" value="UniProtKB-KW"/>
</dbReference>
<sequence length="754" mass="84620">MPPAIMAPPPTPQAPSNSGDPLYPELWRACAGPLVTVPRPGDLVFYFPQGHIEQVEASMNQVAGNQMRLYDLPSKLLCRVLNVELKAETDTDEVYAQIMLMPEPEQNEVAAEKASSGSAATPRPAVRSFCKTLTASDTSTHGGFSVLRRHADECLPPLDMTQSPPTQELVAKDLHGMEWRFRHIFRGQPRRHLLQSGWSVFVSSKRLVAGDAFIFLRGENGELRVGVRRAMRQLSNIPSSVISSQSMHLGVLATAWHAINTKSMFTVYYKPRTSPSEFIIPYDQYMESLKNNYSIGMRFRMRFEGEEAPEQRFTGTIVGCENLDPLWPDSSWRYLKVRWDEPSTIPRPERVSPWKIEPASSPPVNPLPVSSRVKRPRQNAPQPSPESSVLTKEGKFEIISVSSVRVMKNTTLLMLFKLSVQFAGASKVDIGSAQTQHQNSVLQGQEQMTLRNNMNESTDSDATVQKPMMWSPSPNGKTHTSFQQRPSMDNWMPLGRRETDFKDNRSAFKDARTSSQSFGDTQGFFMQTFDDNQHRLSFNNQFQDQGSAHRFADPYFFMPQQPSLTVESSTRTQTANNELRFWSDQNTVYGNTTDQQGFRYGQNPSNWLNQPFPLVEQPRVVRPHASVAPFDLEKTREGSGFKIFGFKVDTASASPIQLSSPMSAMREHVVQTQPSASVNELQPVQTECLPEGSVSTAGTSTENEKSIQQATQSSKDIQSKSQGASTRSCTKVPLFYLFMDITCLYLCYPVCANE</sequence>
<evidence type="ECO:0000313" key="12">
    <source>
        <dbReference type="EnsemblPlants" id="KQL08437"/>
    </source>
</evidence>
<dbReference type="CDD" id="cd10017">
    <property type="entry name" value="B3_DNA"/>
    <property type="match status" value="1"/>
</dbReference>
<feature type="compositionally biased region" description="Polar residues" evidence="10">
    <location>
        <begin position="693"/>
        <end position="722"/>
    </location>
</feature>
<keyword evidence="8 9" id="KW-0927">Auxin signaling pathway</keyword>
<comment type="similarity">
    <text evidence="3 9">Belongs to the ARF family.</text>
</comment>
<reference evidence="12" key="2">
    <citation type="submission" date="2018-08" db="UniProtKB">
        <authorList>
            <consortium name="EnsemblPlants"/>
        </authorList>
    </citation>
    <scope>IDENTIFICATION</scope>
    <source>
        <strain evidence="12">Yugu1</strain>
    </source>
</reference>
<protein>
    <recommendedName>
        <fullName evidence="9">Auxin response factor</fullName>
    </recommendedName>
</protein>
<evidence type="ECO:0000256" key="9">
    <source>
        <dbReference type="RuleBase" id="RU004561"/>
    </source>
</evidence>
<evidence type="ECO:0000256" key="10">
    <source>
        <dbReference type="SAM" id="MobiDB-lite"/>
    </source>
</evidence>
<dbReference type="Proteomes" id="UP000004995">
    <property type="component" value="Unassembled WGS sequence"/>
</dbReference>
<keyword evidence="5 9" id="KW-0238">DNA-binding</keyword>
<dbReference type="Pfam" id="PF06507">
    <property type="entry name" value="ARF_AD"/>
    <property type="match status" value="1"/>
</dbReference>
<feature type="region of interest" description="Disordered" evidence="10">
    <location>
        <begin position="689"/>
        <end position="722"/>
    </location>
</feature>
<dbReference type="SUPFAM" id="SSF101936">
    <property type="entry name" value="DNA-binding pseudobarrel domain"/>
    <property type="match status" value="1"/>
</dbReference>
<name>K3XEU8_SETIT</name>
<evidence type="ECO:0000256" key="5">
    <source>
        <dbReference type="ARBA" id="ARBA00023125"/>
    </source>
</evidence>
<dbReference type="PANTHER" id="PTHR31384:SF72">
    <property type="entry name" value="AUXIN RESPONSE FACTOR 4"/>
    <property type="match status" value="1"/>
</dbReference>
<dbReference type="InterPro" id="IPR010525">
    <property type="entry name" value="ARF_dom"/>
</dbReference>
<dbReference type="Gene3D" id="2.30.30.1040">
    <property type="match status" value="1"/>
</dbReference>
<dbReference type="Gramene" id="KQL08437">
    <property type="protein sequence ID" value="KQL08437"/>
    <property type="gene ID" value="SETIT_000340mg"/>
</dbReference>
<dbReference type="PANTHER" id="PTHR31384">
    <property type="entry name" value="AUXIN RESPONSE FACTOR 4-RELATED"/>
    <property type="match status" value="1"/>
</dbReference>
<keyword evidence="4 9" id="KW-0805">Transcription regulation</keyword>
<dbReference type="InterPro" id="IPR044835">
    <property type="entry name" value="ARF_plant"/>
</dbReference>